<evidence type="ECO:0000313" key="3">
    <source>
        <dbReference type="EMBL" id="KAK0166500.1"/>
    </source>
</evidence>
<keyword evidence="4" id="KW-1185">Reference proteome</keyword>
<reference evidence="3" key="1">
    <citation type="journal article" date="2023" name="bioRxiv">
        <title>Scaffold-level genome assemblies of two parasitoid biocontrol wasps reveal the parthenogenesis mechanism and an associated novel virus.</title>
        <authorList>
            <person name="Inwood S."/>
            <person name="Skelly J."/>
            <person name="Guhlin J."/>
            <person name="Harrop T."/>
            <person name="Goldson S."/>
            <person name="Dearden P."/>
        </authorList>
    </citation>
    <scope>NUCLEOTIDE SEQUENCE</scope>
    <source>
        <strain evidence="3">Irish</strain>
        <tissue evidence="3">Whole body</tissue>
    </source>
</reference>
<dbReference type="Proteomes" id="UP001168990">
    <property type="component" value="Unassembled WGS sequence"/>
</dbReference>
<dbReference type="PANTHER" id="PTHR18863:SF6">
    <property type="entry name" value="COILED-COIL DOMAIN-CONTAINING PROTEIN 170"/>
    <property type="match status" value="1"/>
</dbReference>
<protein>
    <recommendedName>
        <fullName evidence="5">Coiled-coil domain-containing protein 170</fullName>
    </recommendedName>
</protein>
<proteinExistence type="predicted"/>
<feature type="compositionally biased region" description="Basic and acidic residues" evidence="2">
    <location>
        <begin position="736"/>
        <end position="747"/>
    </location>
</feature>
<keyword evidence="1" id="KW-0175">Coiled coil</keyword>
<sequence length="755" mass="88891">MATYEESNATPGNTEEDLKIFETLCISSPEKFQDEDMTHDMTTSLRSELAAVEYKRDRLSSELQEMKNTLRTRDQRVMELQVETDQLREQAARQNSIISSLKKRIQDLEDREKNLYSVQGRNEIMVQSLQRDVKYHEEKHREYEKKIRQMEHHMAEEIDLKERARLNLQDLVRRLAHALNSEFCDNKYHSSEMVIHKAEELVQEINRLRTKSTNIETHLTNVEVESKSCRDMLERSNIERDQLQRQINVQTTELDRLRQDKECLEMQYRVIEREVNELRDKLVNSNRNLTCATGNISTQETVICQLRDDLKNREEKLQRVQNELRHLLESLAILISTPNRFVESHENSIKDRIREILAENKDQILKIQSLKEKVGAASDSANRQSELVETSMIKMRNLEEDRAALEAKVHKLESELTSCELTKESLRRDKQNFTLFLERLGKSMQMDEISQEIGIDLQTEALLVRAEQLARLETDKLVDKTSVVYQLQRRVRTLREQLQRRDLHLDLLRRKLSLQEDGVRIKSILQAERDEANLRAKKFMKQLDRLQMQLADEKTRNRELSTQLTEAADYKIAALERSRKIEELQKRLVESEMLRTRYSRKFTMLKDQMRTTTESADQERSINDHSLQLLRDELSQVKQNLAEVTRRESQLQSFRVSVVKLISEPICTPDYEIISRLQKMVAAHRDFTMLSRRYDEPLETSPSRCTSIHPVHSVHPPRSPGSRCTRYDDSGFADPPDLHDIDDEYKRPVRSSLLP</sequence>
<accession>A0AA39FBJ3</accession>
<name>A0AA39FBJ3_9HYME</name>
<dbReference type="EMBL" id="JAQQBS010001422">
    <property type="protein sequence ID" value="KAK0166500.1"/>
    <property type="molecule type" value="Genomic_DNA"/>
</dbReference>
<gene>
    <name evidence="3" type="ORF">PV328_004915</name>
</gene>
<dbReference type="Gene3D" id="1.10.287.1490">
    <property type="match status" value="1"/>
</dbReference>
<feature type="coiled-coil region" evidence="1">
    <location>
        <begin position="522"/>
        <end position="601"/>
    </location>
</feature>
<feature type="compositionally biased region" description="Low complexity" evidence="2">
    <location>
        <begin position="709"/>
        <end position="723"/>
    </location>
</feature>
<evidence type="ECO:0000256" key="2">
    <source>
        <dbReference type="SAM" id="MobiDB-lite"/>
    </source>
</evidence>
<dbReference type="PANTHER" id="PTHR18863">
    <property type="entry name" value="TSEC-2-RELATED"/>
    <property type="match status" value="1"/>
</dbReference>
<dbReference type="AlphaFoldDB" id="A0AA39FBJ3"/>
<reference evidence="3" key="2">
    <citation type="submission" date="2023-03" db="EMBL/GenBank/DDBJ databases">
        <authorList>
            <person name="Inwood S.N."/>
            <person name="Skelly J.G."/>
            <person name="Guhlin J."/>
            <person name="Harrop T.W.R."/>
            <person name="Goldson S.G."/>
            <person name="Dearden P.K."/>
        </authorList>
    </citation>
    <scope>NUCLEOTIDE SEQUENCE</scope>
    <source>
        <strain evidence="3">Irish</strain>
        <tissue evidence="3">Whole body</tissue>
    </source>
</reference>
<evidence type="ECO:0000313" key="4">
    <source>
        <dbReference type="Proteomes" id="UP001168990"/>
    </source>
</evidence>
<dbReference type="InterPro" id="IPR039139">
    <property type="entry name" value="CCDC170-like"/>
</dbReference>
<organism evidence="3 4">
    <name type="scientific">Microctonus aethiopoides</name>
    <dbReference type="NCBI Taxonomy" id="144406"/>
    <lineage>
        <taxon>Eukaryota</taxon>
        <taxon>Metazoa</taxon>
        <taxon>Ecdysozoa</taxon>
        <taxon>Arthropoda</taxon>
        <taxon>Hexapoda</taxon>
        <taxon>Insecta</taxon>
        <taxon>Pterygota</taxon>
        <taxon>Neoptera</taxon>
        <taxon>Endopterygota</taxon>
        <taxon>Hymenoptera</taxon>
        <taxon>Apocrita</taxon>
        <taxon>Ichneumonoidea</taxon>
        <taxon>Braconidae</taxon>
        <taxon>Euphorinae</taxon>
        <taxon>Microctonus</taxon>
    </lineage>
</organism>
<evidence type="ECO:0000256" key="1">
    <source>
        <dbReference type="SAM" id="Coils"/>
    </source>
</evidence>
<feature type="region of interest" description="Disordered" evidence="2">
    <location>
        <begin position="698"/>
        <end position="755"/>
    </location>
</feature>
<feature type="coiled-coil region" evidence="1">
    <location>
        <begin position="49"/>
        <end position="429"/>
    </location>
</feature>
<evidence type="ECO:0008006" key="5">
    <source>
        <dbReference type="Google" id="ProtNLM"/>
    </source>
</evidence>
<comment type="caution">
    <text evidence="3">The sequence shown here is derived from an EMBL/GenBank/DDBJ whole genome shotgun (WGS) entry which is preliminary data.</text>
</comment>